<evidence type="ECO:0000256" key="4">
    <source>
        <dbReference type="SAM" id="Phobius"/>
    </source>
</evidence>
<comment type="similarity">
    <text evidence="1">Belongs to the peptidase C48 family.</text>
</comment>
<keyword evidence="4" id="KW-1133">Transmembrane helix</keyword>
<sequence length="362" mass="41756">MDGAHLRGHQHWPLRPRLVNQRLPFSLHRLCRPRSPRLLRLSEPQRKSPSRSLCFHGKPCKLAVGSIENIVAHGTVYEKIKPNEAIHMVPLGESNVRVSIEVVIQKDALLPIPISDEMLIVGEAVRFFVAWPKNLVLVGDEGVSINVECRKYQVSIQSFVSLVEHIKYDEAIDIPLEKDIFGVEINIQLQKVDMEYICHVKELSVTCIMLYISHLHQVLKVSNWRKQFVFVNPCIVSGKTMDGEKSKSVLLARRLEEAMLEQLILIPYNIGYHWILLVIDLALMIVYLLDPINSKINTSLEIVINIALKIYETTQRRRRTNPVWNVVQSPQQPTNVECGFYVMRYIEDLIRDQSILRKQNIH</sequence>
<dbReference type="InterPro" id="IPR003653">
    <property type="entry name" value="Peptidase_C48_C"/>
</dbReference>
<accession>A0A7J7GSU6</accession>
<keyword evidence="2" id="KW-0645">Protease</keyword>
<feature type="domain" description="Ubiquitin-like protease family profile" evidence="5">
    <location>
        <begin position="152"/>
        <end position="349"/>
    </location>
</feature>
<dbReference type="PANTHER" id="PTHR33018:SF31">
    <property type="entry name" value="TRANSPOSASE, PTTA_EN_SPM, PLANT"/>
    <property type="match status" value="1"/>
</dbReference>
<evidence type="ECO:0000313" key="7">
    <source>
        <dbReference type="Proteomes" id="UP000593564"/>
    </source>
</evidence>
<evidence type="ECO:0000313" key="6">
    <source>
        <dbReference type="EMBL" id="KAF5943770.1"/>
    </source>
</evidence>
<dbReference type="AlphaFoldDB" id="A0A7J7GSU6"/>
<dbReference type="Gene3D" id="3.40.395.10">
    <property type="entry name" value="Adenoviral Proteinase, Chain A"/>
    <property type="match status" value="1"/>
</dbReference>
<evidence type="ECO:0000259" key="5">
    <source>
        <dbReference type="PROSITE" id="PS50600"/>
    </source>
</evidence>
<keyword evidence="3" id="KW-0378">Hydrolase</keyword>
<evidence type="ECO:0000256" key="3">
    <source>
        <dbReference type="ARBA" id="ARBA00022801"/>
    </source>
</evidence>
<proteinExistence type="inferred from homology"/>
<dbReference type="InterPro" id="IPR058352">
    <property type="entry name" value="DUF8039"/>
</dbReference>
<dbReference type="SUPFAM" id="SSF54001">
    <property type="entry name" value="Cysteine proteinases"/>
    <property type="match status" value="1"/>
</dbReference>
<name>A0A7J7GSU6_CAMSI</name>
<dbReference type="Pfam" id="PF26133">
    <property type="entry name" value="DUF8039"/>
    <property type="match status" value="1"/>
</dbReference>
<dbReference type="InterPro" id="IPR038765">
    <property type="entry name" value="Papain-like_cys_pep_sf"/>
</dbReference>
<gene>
    <name evidence="6" type="ORF">HYC85_017847</name>
</gene>
<reference evidence="6 7" key="2">
    <citation type="submission" date="2020-07" db="EMBL/GenBank/DDBJ databases">
        <title>Genome assembly of wild tea tree DASZ reveals pedigree and selection history of tea varieties.</title>
        <authorList>
            <person name="Zhang W."/>
        </authorList>
    </citation>
    <scope>NUCLEOTIDE SEQUENCE [LARGE SCALE GENOMIC DNA]</scope>
    <source>
        <strain evidence="7">cv. G240</strain>
        <tissue evidence="6">Leaf</tissue>
    </source>
</reference>
<dbReference type="Pfam" id="PF02902">
    <property type="entry name" value="Peptidase_C48"/>
    <property type="match status" value="1"/>
</dbReference>
<dbReference type="Proteomes" id="UP000593564">
    <property type="component" value="Unassembled WGS sequence"/>
</dbReference>
<dbReference type="GO" id="GO:0008234">
    <property type="term" value="F:cysteine-type peptidase activity"/>
    <property type="evidence" value="ECO:0007669"/>
    <property type="project" value="InterPro"/>
</dbReference>
<evidence type="ECO:0000256" key="1">
    <source>
        <dbReference type="ARBA" id="ARBA00005234"/>
    </source>
</evidence>
<feature type="transmembrane region" description="Helical" evidence="4">
    <location>
        <begin position="271"/>
        <end position="289"/>
    </location>
</feature>
<dbReference type="EMBL" id="JACBKZ010000008">
    <property type="protein sequence ID" value="KAF5943770.1"/>
    <property type="molecule type" value="Genomic_DNA"/>
</dbReference>
<dbReference type="PROSITE" id="PS50600">
    <property type="entry name" value="ULP_PROTEASE"/>
    <property type="match status" value="1"/>
</dbReference>
<keyword evidence="7" id="KW-1185">Reference proteome</keyword>
<protein>
    <recommendedName>
        <fullName evidence="5">Ubiquitin-like protease family profile domain-containing protein</fullName>
    </recommendedName>
</protein>
<dbReference type="PANTHER" id="PTHR33018">
    <property type="entry name" value="OS10G0338966 PROTEIN-RELATED"/>
    <property type="match status" value="1"/>
</dbReference>
<keyword evidence="4" id="KW-0472">Membrane</keyword>
<comment type="caution">
    <text evidence="6">The sequence shown here is derived from an EMBL/GenBank/DDBJ whole genome shotgun (WGS) entry which is preliminary data.</text>
</comment>
<dbReference type="GO" id="GO:0006508">
    <property type="term" value="P:proteolysis"/>
    <property type="evidence" value="ECO:0007669"/>
    <property type="project" value="UniProtKB-KW"/>
</dbReference>
<reference evidence="7" key="1">
    <citation type="journal article" date="2020" name="Nat. Commun.">
        <title>Genome assembly of wild tea tree DASZ reveals pedigree and selection history of tea varieties.</title>
        <authorList>
            <person name="Zhang W."/>
            <person name="Zhang Y."/>
            <person name="Qiu H."/>
            <person name="Guo Y."/>
            <person name="Wan H."/>
            <person name="Zhang X."/>
            <person name="Scossa F."/>
            <person name="Alseekh S."/>
            <person name="Zhang Q."/>
            <person name="Wang P."/>
            <person name="Xu L."/>
            <person name="Schmidt M.H."/>
            <person name="Jia X."/>
            <person name="Li D."/>
            <person name="Zhu A."/>
            <person name="Guo F."/>
            <person name="Chen W."/>
            <person name="Ni D."/>
            <person name="Usadel B."/>
            <person name="Fernie A.R."/>
            <person name="Wen W."/>
        </authorList>
    </citation>
    <scope>NUCLEOTIDE SEQUENCE [LARGE SCALE GENOMIC DNA]</scope>
    <source>
        <strain evidence="7">cv. G240</strain>
    </source>
</reference>
<evidence type="ECO:0000256" key="2">
    <source>
        <dbReference type="ARBA" id="ARBA00022670"/>
    </source>
</evidence>
<keyword evidence="4" id="KW-0812">Transmembrane</keyword>
<organism evidence="6 7">
    <name type="scientific">Camellia sinensis</name>
    <name type="common">Tea plant</name>
    <name type="synonym">Thea sinensis</name>
    <dbReference type="NCBI Taxonomy" id="4442"/>
    <lineage>
        <taxon>Eukaryota</taxon>
        <taxon>Viridiplantae</taxon>
        <taxon>Streptophyta</taxon>
        <taxon>Embryophyta</taxon>
        <taxon>Tracheophyta</taxon>
        <taxon>Spermatophyta</taxon>
        <taxon>Magnoliopsida</taxon>
        <taxon>eudicotyledons</taxon>
        <taxon>Gunneridae</taxon>
        <taxon>Pentapetalae</taxon>
        <taxon>asterids</taxon>
        <taxon>Ericales</taxon>
        <taxon>Theaceae</taxon>
        <taxon>Camellia</taxon>
    </lineage>
</organism>